<feature type="signal peptide" evidence="2">
    <location>
        <begin position="1"/>
        <end position="24"/>
    </location>
</feature>
<dbReference type="KEGG" id="pur:AOC03_04025"/>
<sequence length="705" mass="73920">MSYSSLPTSKLFQLTFLTCALALAGCGGGDAVDSIAPAPGGGNGNGNGGGGAQQPLESLNIKTSKLVNTDGNIINTVSLDGAYYEVEVTDNNNQPVLNAKVNFTIDAEGITLSQTTSGSMLTDSEGKARIFLKPNSPEVSGAYTISAAASFKGNTATNELTFSVQATNVAINLLKAAESDLPSGGQTVVSLKVSDTAGNPLSGMLVNLNASCGQIPTQMSSDSDGMVEVVYKAINPNNTLCSGAVNISASAGRATQTTKINVQLPEATSIVYTSNPLTLGIQNSGSSATGSVEFTVYSNTTPLANASVSLSLEKSPLGLTFGVLGNRNVIPATTDANGKISVNIYPGSTPGPVEIKATLVRDSRINALSKDISIASSRVTQDGLSLSMGKNVLDWAFDGDKTDVMARLVDVNGNKVPDGTVVSFTAEGGKVFPSSCNTVNGECKVEFSTQNPRPGDGRVSVLAVAEGEKAYIDKNENNAWDKGDTFVHNIGDTFRDDNENGTFEKGEFTYPLMTQATGQCENNVRQFINLKFPSLTEIKKQAFEENFKATFVSPNKPMTCNSGLDAVVRYQSIQLLSNGSGARFTLGDLDNNNIFSVRPTQAIDGTDNRISVRINSGGFYDLNPMPSGSTITGTIVDKTKGEKNCEIDLIGGADKVPDLVSTGKPGVNTGTINTYALNQCEAGDYFKISVTSPRNNTTTQTYVIQ</sequence>
<feature type="chain" id="PRO_5005802082" description="Big-1 domain-containing protein" evidence="2">
    <location>
        <begin position="25"/>
        <end position="705"/>
    </location>
</feature>
<dbReference type="SUPFAM" id="SSF49373">
    <property type="entry name" value="Invasin/intimin cell-adhesion fragments"/>
    <property type="match status" value="3"/>
</dbReference>
<dbReference type="STRING" id="45610.AOC03_04025"/>
<dbReference type="InterPro" id="IPR013783">
    <property type="entry name" value="Ig-like_fold"/>
</dbReference>
<proteinExistence type="inferred from homology"/>
<dbReference type="OrthoDB" id="5522233at2"/>
<protein>
    <recommendedName>
        <fullName evidence="3">Big-1 domain-containing protein</fullName>
    </recommendedName>
</protein>
<gene>
    <name evidence="4" type="ORF">AOC03_04025</name>
</gene>
<accession>A0A0M4TC03</accession>
<feature type="domain" description="Big-1" evidence="3">
    <location>
        <begin position="63"/>
        <end position="163"/>
    </location>
</feature>
<dbReference type="AlphaFoldDB" id="A0A0M4TC03"/>
<reference evidence="4 5" key="1">
    <citation type="submission" date="2015-09" db="EMBL/GenBank/DDBJ databases">
        <title>Complete genome of Psychrobacter urativorans R10.10B.</title>
        <authorList>
            <person name="See-Too W.S."/>
            <person name="Chan K.G."/>
        </authorList>
    </citation>
    <scope>NUCLEOTIDE SEQUENCE [LARGE SCALE GENOMIC DNA]</scope>
    <source>
        <strain evidence="4 5">R10.10B</strain>
    </source>
</reference>
<dbReference type="InterPro" id="IPR008964">
    <property type="entry name" value="Invasin/intimin_cell_adhesion"/>
</dbReference>
<dbReference type="InterPro" id="IPR003344">
    <property type="entry name" value="Big_1_dom"/>
</dbReference>
<dbReference type="SMART" id="SM00634">
    <property type="entry name" value="BID_1"/>
    <property type="match status" value="2"/>
</dbReference>
<evidence type="ECO:0000313" key="5">
    <source>
        <dbReference type="Proteomes" id="UP000059847"/>
    </source>
</evidence>
<dbReference type="Proteomes" id="UP000059847">
    <property type="component" value="Chromosome"/>
</dbReference>
<evidence type="ECO:0000313" key="4">
    <source>
        <dbReference type="EMBL" id="ALF59320.1"/>
    </source>
</evidence>
<comment type="similarity">
    <text evidence="1">Belongs to the intimin/invasin family.</text>
</comment>
<evidence type="ECO:0000256" key="1">
    <source>
        <dbReference type="ARBA" id="ARBA00010116"/>
    </source>
</evidence>
<evidence type="ECO:0000256" key="2">
    <source>
        <dbReference type="SAM" id="SignalP"/>
    </source>
</evidence>
<dbReference type="Gene3D" id="2.60.40.10">
    <property type="entry name" value="Immunoglobulins"/>
    <property type="match status" value="4"/>
</dbReference>
<name>A0A0M4TC03_9GAMM</name>
<evidence type="ECO:0000259" key="3">
    <source>
        <dbReference type="PROSITE" id="PS51127"/>
    </source>
</evidence>
<keyword evidence="2" id="KW-0732">Signal</keyword>
<keyword evidence="5" id="KW-1185">Reference proteome</keyword>
<organism evidence="4 5">
    <name type="scientific">Psychrobacter urativorans</name>
    <dbReference type="NCBI Taxonomy" id="45610"/>
    <lineage>
        <taxon>Bacteria</taxon>
        <taxon>Pseudomonadati</taxon>
        <taxon>Pseudomonadota</taxon>
        <taxon>Gammaproteobacteria</taxon>
        <taxon>Moraxellales</taxon>
        <taxon>Moraxellaceae</taxon>
        <taxon>Psychrobacter</taxon>
    </lineage>
</organism>
<dbReference type="RefSeq" id="WP_062533706.1">
    <property type="nucleotide sequence ID" value="NZ_CP012678.1"/>
</dbReference>
<dbReference type="PROSITE" id="PS51127">
    <property type="entry name" value="BIG1"/>
    <property type="match status" value="1"/>
</dbReference>
<dbReference type="EMBL" id="CP012678">
    <property type="protein sequence ID" value="ALF59320.1"/>
    <property type="molecule type" value="Genomic_DNA"/>
</dbReference>
<dbReference type="Pfam" id="PF02369">
    <property type="entry name" value="Big_1"/>
    <property type="match status" value="1"/>
</dbReference>